<dbReference type="PANTHER" id="PTHR10443">
    <property type="entry name" value="MICROSOMAL DIPEPTIDASE"/>
    <property type="match status" value="1"/>
</dbReference>
<keyword evidence="1" id="KW-0479">Metal-binding</keyword>
<comment type="similarity">
    <text evidence="1">Belongs to the metallo-dependent hydrolases superfamily. Peptidase M19 family.</text>
</comment>
<keyword evidence="1" id="KW-0378">Hydrolase</keyword>
<comment type="catalytic activity">
    <reaction evidence="1">
        <text>an L-aminoacyl-L-amino acid + H2O = 2 an L-alpha-amino acid</text>
        <dbReference type="Rhea" id="RHEA:48940"/>
        <dbReference type="ChEBI" id="CHEBI:15377"/>
        <dbReference type="ChEBI" id="CHEBI:59869"/>
        <dbReference type="ChEBI" id="CHEBI:77460"/>
        <dbReference type="EC" id="3.4.13.19"/>
    </reaction>
</comment>
<sequence length="430" mass="47434">MRHSEKALLPSAAFSPSRSASYSTQKADHSPLKVAVALTLALITILYFHCFWGPGAGQPTGYTLQEVEEELLDPTDYLGRAHQILKRVPLIDGHNDMPIHLQMTNHGQLAGVNLTDMPGFHTDITRIKQGRLGGQFWSGFIPCRDDFTRFSDDVRFTLEQIDLIHRIVKTAPDTFEFARTAEDIRRIHKHGRVASLIGLEGGHQIDNSLATLRQYYDLGVRYLTLTHVCHTAWADSCTGTPLHGGLTSFGHQVVLEMNRLGMMVDLSHVSHDTMRDTMAITKAPVLFSHSSAYELCKITRNVPDDVLARIPETDGVVMINFYPRFVSCGANSTLGAVADHIAYVAKVAGVQHVGLGSDFDGIEVVPEGLEDVSKYPDLIAELLRRGFTDKEVEGIVGENLLRVMEGVEKAAHALGGMLPIEENLPMDKTC</sequence>
<dbReference type="PANTHER" id="PTHR10443:SF12">
    <property type="entry name" value="DIPEPTIDASE"/>
    <property type="match status" value="1"/>
</dbReference>
<dbReference type="EMBL" id="QEAQ01000086">
    <property type="protein sequence ID" value="TPX56073.1"/>
    <property type="molecule type" value="Genomic_DNA"/>
</dbReference>
<dbReference type="EC" id="3.4.13.19" evidence="1"/>
<evidence type="ECO:0000256" key="1">
    <source>
        <dbReference type="RuleBase" id="RU341113"/>
    </source>
</evidence>
<name>A0A507DWF3_9FUNG</name>
<reference evidence="3 4" key="1">
    <citation type="journal article" date="2019" name="Sci. Rep.">
        <title>Comparative genomics of chytrid fungi reveal insights into the obligate biotrophic and pathogenic lifestyle of Synchytrium endobioticum.</title>
        <authorList>
            <person name="van de Vossenberg B.T.L.H."/>
            <person name="Warris S."/>
            <person name="Nguyen H.D.T."/>
            <person name="van Gent-Pelzer M.P.E."/>
            <person name="Joly D.L."/>
            <person name="van de Geest H.C."/>
            <person name="Bonants P.J.M."/>
            <person name="Smith D.S."/>
            <person name="Levesque C.A."/>
            <person name="van der Lee T.A.J."/>
        </authorList>
    </citation>
    <scope>NUCLEOTIDE SEQUENCE [LARGE SCALE GENOMIC DNA]</scope>
    <source>
        <strain evidence="3 4">CBS 809.83</strain>
    </source>
</reference>
<dbReference type="STRING" id="109895.A0A507DWF3"/>
<protein>
    <recommendedName>
        <fullName evidence="1">Dipeptidase</fullName>
        <ecNumber evidence="1">3.4.13.19</ecNumber>
    </recommendedName>
</protein>
<evidence type="ECO:0000256" key="2">
    <source>
        <dbReference type="SAM" id="Phobius"/>
    </source>
</evidence>
<keyword evidence="4" id="KW-1185">Reference proteome</keyword>
<dbReference type="InterPro" id="IPR008257">
    <property type="entry name" value="Pept_M19"/>
</dbReference>
<dbReference type="Gene3D" id="3.20.20.140">
    <property type="entry name" value="Metal-dependent hydrolases"/>
    <property type="match status" value="1"/>
</dbReference>
<gene>
    <name evidence="3" type="ORF">PhCBS80983_g04809</name>
</gene>
<keyword evidence="2" id="KW-1133">Transmembrane helix</keyword>
<dbReference type="GO" id="GO:0070573">
    <property type="term" value="F:metallodipeptidase activity"/>
    <property type="evidence" value="ECO:0007669"/>
    <property type="project" value="InterPro"/>
</dbReference>
<dbReference type="PROSITE" id="PS51365">
    <property type="entry name" value="RENAL_DIPEPTIDASE_2"/>
    <property type="match status" value="1"/>
</dbReference>
<proteinExistence type="inferred from homology"/>
<dbReference type="InterPro" id="IPR000180">
    <property type="entry name" value="Dipep_AS"/>
</dbReference>
<keyword evidence="1" id="KW-0645">Protease</keyword>
<dbReference type="PROSITE" id="PS00869">
    <property type="entry name" value="RENAL_DIPEPTIDASE_1"/>
    <property type="match status" value="1"/>
</dbReference>
<dbReference type="AlphaFoldDB" id="A0A507DWF3"/>
<comment type="caution">
    <text evidence="3">The sequence shown here is derived from an EMBL/GenBank/DDBJ whole genome shotgun (WGS) entry which is preliminary data.</text>
</comment>
<evidence type="ECO:0000313" key="4">
    <source>
        <dbReference type="Proteomes" id="UP000318582"/>
    </source>
</evidence>
<dbReference type="CDD" id="cd01301">
    <property type="entry name" value="rDP_like"/>
    <property type="match status" value="1"/>
</dbReference>
<comment type="cofactor">
    <cofactor evidence="1">
        <name>Zn(2+)</name>
        <dbReference type="ChEBI" id="CHEBI:29105"/>
    </cofactor>
</comment>
<organism evidence="3 4">
    <name type="scientific">Powellomyces hirtus</name>
    <dbReference type="NCBI Taxonomy" id="109895"/>
    <lineage>
        <taxon>Eukaryota</taxon>
        <taxon>Fungi</taxon>
        <taxon>Fungi incertae sedis</taxon>
        <taxon>Chytridiomycota</taxon>
        <taxon>Chytridiomycota incertae sedis</taxon>
        <taxon>Chytridiomycetes</taxon>
        <taxon>Spizellomycetales</taxon>
        <taxon>Powellomycetaceae</taxon>
        <taxon>Powellomyces</taxon>
    </lineage>
</organism>
<dbReference type="SUPFAM" id="SSF51556">
    <property type="entry name" value="Metallo-dependent hydrolases"/>
    <property type="match status" value="1"/>
</dbReference>
<dbReference type="Proteomes" id="UP000318582">
    <property type="component" value="Unassembled WGS sequence"/>
</dbReference>
<keyword evidence="2" id="KW-0472">Membrane</keyword>
<dbReference type="InterPro" id="IPR032466">
    <property type="entry name" value="Metal_Hydrolase"/>
</dbReference>
<dbReference type="GO" id="GO:0046872">
    <property type="term" value="F:metal ion binding"/>
    <property type="evidence" value="ECO:0007669"/>
    <property type="project" value="UniProtKB-UniRule"/>
</dbReference>
<dbReference type="GO" id="GO:0006508">
    <property type="term" value="P:proteolysis"/>
    <property type="evidence" value="ECO:0007669"/>
    <property type="project" value="UniProtKB-KW"/>
</dbReference>
<keyword evidence="2" id="KW-0812">Transmembrane</keyword>
<keyword evidence="1" id="KW-0482">Metalloprotease</keyword>
<dbReference type="Pfam" id="PF01244">
    <property type="entry name" value="Peptidase_M19"/>
    <property type="match status" value="1"/>
</dbReference>
<keyword evidence="1" id="KW-0224">Dipeptidase</keyword>
<keyword evidence="1" id="KW-0862">Zinc</keyword>
<evidence type="ECO:0000313" key="3">
    <source>
        <dbReference type="EMBL" id="TPX56073.1"/>
    </source>
</evidence>
<feature type="transmembrane region" description="Helical" evidence="2">
    <location>
        <begin position="35"/>
        <end position="52"/>
    </location>
</feature>
<accession>A0A507DWF3</accession>
<dbReference type="FunFam" id="3.20.20.140:FF:000030">
    <property type="entry name" value="Dipeptidase"/>
    <property type="match status" value="1"/>
</dbReference>